<dbReference type="KEGG" id="ccn:H924_01845"/>
<dbReference type="InterPro" id="IPR014719">
    <property type="entry name" value="Ribosomal_bL12_C/ClpS-like"/>
</dbReference>
<dbReference type="OrthoDB" id="3298842at2"/>
<evidence type="ECO:0000259" key="2">
    <source>
        <dbReference type="Pfam" id="PF00542"/>
    </source>
</evidence>
<reference evidence="3 4" key="1">
    <citation type="submission" date="2013-02" db="EMBL/GenBank/DDBJ databases">
        <title>The complete genome sequence of Corynebacterium callunae DSM 20147.</title>
        <authorList>
            <person name="Ruckert C."/>
            <person name="Albersmeier A."/>
            <person name="Kalinowski J."/>
        </authorList>
    </citation>
    <scope>NUCLEOTIDE SEQUENCE [LARGE SCALE GENOMIC DNA]</scope>
    <source>
        <strain evidence="3 4">DSM 20147</strain>
    </source>
</reference>
<sequence length="98" mass="10925">MFGKNDAEIQSLKLRISALEETAARQQQLIDQLLQATELQPSIPRSLMPRTSALHPEVLALLNDGKEIAAIKRHREITGAGLKEAKDAIDREKSQRGR</sequence>
<organism evidence="3 4">
    <name type="scientific">Corynebacterium callunae DSM 20147</name>
    <dbReference type="NCBI Taxonomy" id="1121353"/>
    <lineage>
        <taxon>Bacteria</taxon>
        <taxon>Bacillati</taxon>
        <taxon>Actinomycetota</taxon>
        <taxon>Actinomycetes</taxon>
        <taxon>Mycobacteriales</taxon>
        <taxon>Corynebacteriaceae</taxon>
        <taxon>Corynebacterium</taxon>
    </lineage>
</organism>
<evidence type="ECO:0000313" key="4">
    <source>
        <dbReference type="Proteomes" id="UP000011760"/>
    </source>
</evidence>
<evidence type="ECO:0000256" key="1">
    <source>
        <dbReference type="SAM" id="Coils"/>
    </source>
</evidence>
<name>M1UXA3_9CORY</name>
<dbReference type="GO" id="GO:0003735">
    <property type="term" value="F:structural constituent of ribosome"/>
    <property type="evidence" value="ECO:0007669"/>
    <property type="project" value="InterPro"/>
</dbReference>
<dbReference type="Pfam" id="PF00542">
    <property type="entry name" value="Ribosomal_L12"/>
    <property type="match status" value="1"/>
</dbReference>
<gene>
    <name evidence="3" type="ORF">H924_01845</name>
</gene>
<keyword evidence="1" id="KW-0175">Coiled coil</keyword>
<dbReference type="Gene3D" id="3.30.1390.10">
    <property type="match status" value="1"/>
</dbReference>
<feature type="domain" description="Large ribosomal subunit protein bL12 C-terminal" evidence="2">
    <location>
        <begin position="65"/>
        <end position="91"/>
    </location>
</feature>
<accession>M1UXA3</accession>
<feature type="coiled-coil region" evidence="1">
    <location>
        <begin position="9"/>
        <end position="36"/>
    </location>
</feature>
<dbReference type="STRING" id="1121353.H924_01845"/>
<dbReference type="HOGENOM" id="CLU_167427_3_0_11"/>
<dbReference type="eggNOG" id="ENOG5031VSV">
    <property type="taxonomic scope" value="Bacteria"/>
</dbReference>
<dbReference type="InterPro" id="IPR013823">
    <property type="entry name" value="Ribosomal_bL12_C"/>
</dbReference>
<keyword evidence="4" id="KW-1185">Reference proteome</keyword>
<dbReference type="EMBL" id="CP004354">
    <property type="protein sequence ID" value="AGG65823.1"/>
    <property type="molecule type" value="Genomic_DNA"/>
</dbReference>
<proteinExistence type="predicted"/>
<dbReference type="Proteomes" id="UP000011760">
    <property type="component" value="Chromosome"/>
</dbReference>
<dbReference type="PATRIC" id="fig|1121353.3.peg.384"/>
<dbReference type="RefSeq" id="WP_015650275.1">
    <property type="nucleotide sequence ID" value="NC_020506.1"/>
</dbReference>
<evidence type="ECO:0000313" key="3">
    <source>
        <dbReference type="EMBL" id="AGG65823.1"/>
    </source>
</evidence>
<dbReference type="AlphaFoldDB" id="M1UXA3"/>
<dbReference type="GO" id="GO:0006412">
    <property type="term" value="P:translation"/>
    <property type="evidence" value="ECO:0007669"/>
    <property type="project" value="InterPro"/>
</dbReference>
<protein>
    <recommendedName>
        <fullName evidence="2">Large ribosomal subunit protein bL12 C-terminal domain-containing protein</fullName>
    </recommendedName>
</protein>